<keyword evidence="1" id="KW-1133">Transmembrane helix</keyword>
<reference evidence="2 3" key="1">
    <citation type="submission" date="2019-05" db="EMBL/GenBank/DDBJ databases">
        <title>Another draft genome of Portunus trituberculatus and its Hox gene families provides insights of decapod evolution.</title>
        <authorList>
            <person name="Jeong J.-H."/>
            <person name="Song I."/>
            <person name="Kim S."/>
            <person name="Choi T."/>
            <person name="Kim D."/>
            <person name="Ryu S."/>
            <person name="Kim W."/>
        </authorList>
    </citation>
    <scope>NUCLEOTIDE SEQUENCE [LARGE SCALE GENOMIC DNA]</scope>
    <source>
        <tissue evidence="2">Muscle</tissue>
    </source>
</reference>
<protein>
    <recommendedName>
        <fullName evidence="4">Transmembrane protein</fullName>
    </recommendedName>
</protein>
<evidence type="ECO:0000313" key="3">
    <source>
        <dbReference type="Proteomes" id="UP000324222"/>
    </source>
</evidence>
<dbReference type="Proteomes" id="UP000324222">
    <property type="component" value="Unassembled WGS sequence"/>
</dbReference>
<gene>
    <name evidence="2" type="ORF">E2C01_071736</name>
</gene>
<evidence type="ECO:0000313" key="2">
    <source>
        <dbReference type="EMBL" id="MPC77285.1"/>
    </source>
</evidence>
<proteinExistence type="predicted"/>
<keyword evidence="1" id="KW-0812">Transmembrane</keyword>
<dbReference type="AlphaFoldDB" id="A0A5B7I575"/>
<comment type="caution">
    <text evidence="2">The sequence shown here is derived from an EMBL/GenBank/DDBJ whole genome shotgun (WGS) entry which is preliminary data.</text>
</comment>
<dbReference type="EMBL" id="VSRR010045487">
    <property type="protein sequence ID" value="MPC77285.1"/>
    <property type="molecule type" value="Genomic_DNA"/>
</dbReference>
<accession>A0A5B7I575</accession>
<keyword evidence="3" id="KW-1185">Reference proteome</keyword>
<name>A0A5B7I575_PORTR</name>
<feature type="transmembrane region" description="Helical" evidence="1">
    <location>
        <begin position="56"/>
        <end position="83"/>
    </location>
</feature>
<keyword evidence="1" id="KW-0472">Membrane</keyword>
<evidence type="ECO:0008006" key="4">
    <source>
        <dbReference type="Google" id="ProtNLM"/>
    </source>
</evidence>
<evidence type="ECO:0000256" key="1">
    <source>
        <dbReference type="SAM" id="Phobius"/>
    </source>
</evidence>
<sequence>MAPGTADSERWVLRCGGGGSAGVANVSVVAAQSIVVGGGLDAAEEGSNACVWGTGLGVAVAAVLGWCGSVSVKVVVVVVVVVVEVLWLKYRECLGCGGGVTAVEEMEEMEEDLECSCGWRVSVEGIVIGIVTLLCV</sequence>
<organism evidence="2 3">
    <name type="scientific">Portunus trituberculatus</name>
    <name type="common">Swimming crab</name>
    <name type="synonym">Neptunus trituberculatus</name>
    <dbReference type="NCBI Taxonomy" id="210409"/>
    <lineage>
        <taxon>Eukaryota</taxon>
        <taxon>Metazoa</taxon>
        <taxon>Ecdysozoa</taxon>
        <taxon>Arthropoda</taxon>
        <taxon>Crustacea</taxon>
        <taxon>Multicrustacea</taxon>
        <taxon>Malacostraca</taxon>
        <taxon>Eumalacostraca</taxon>
        <taxon>Eucarida</taxon>
        <taxon>Decapoda</taxon>
        <taxon>Pleocyemata</taxon>
        <taxon>Brachyura</taxon>
        <taxon>Eubrachyura</taxon>
        <taxon>Portunoidea</taxon>
        <taxon>Portunidae</taxon>
        <taxon>Portuninae</taxon>
        <taxon>Portunus</taxon>
    </lineage>
</organism>